<dbReference type="SUPFAM" id="SSF56176">
    <property type="entry name" value="FAD-binding/transporter-associated domain-like"/>
    <property type="match status" value="1"/>
</dbReference>
<dbReference type="Gene3D" id="3.30.70.2740">
    <property type="match status" value="1"/>
</dbReference>
<gene>
    <name evidence="4" type="ORF">BQ8482_430010</name>
</gene>
<dbReference type="SUPFAM" id="SSF55103">
    <property type="entry name" value="FAD-linked oxidases, C-terminal domain"/>
    <property type="match status" value="1"/>
</dbReference>
<keyword evidence="2" id="KW-0274">FAD</keyword>
<dbReference type="InterPro" id="IPR016166">
    <property type="entry name" value="FAD-bd_PCMH"/>
</dbReference>
<dbReference type="PANTHER" id="PTHR43716:SF2">
    <property type="entry name" value="BLL6224 PROTEIN"/>
    <property type="match status" value="1"/>
</dbReference>
<dbReference type="AlphaFoldDB" id="A0A2P9ATC8"/>
<dbReference type="InterPro" id="IPR016164">
    <property type="entry name" value="FAD-linked_Oxase-like_C"/>
</dbReference>
<dbReference type="InterPro" id="IPR016169">
    <property type="entry name" value="FAD-bd_PCMH_sub2"/>
</dbReference>
<dbReference type="Gene3D" id="3.30.70.2190">
    <property type="match status" value="1"/>
</dbReference>
<dbReference type="InterPro" id="IPR036318">
    <property type="entry name" value="FAD-bd_PCMH-like_sf"/>
</dbReference>
<organism evidence="4 5">
    <name type="scientific">Mesorhizobium delmotii</name>
    <dbReference type="NCBI Taxonomy" id="1631247"/>
    <lineage>
        <taxon>Bacteria</taxon>
        <taxon>Pseudomonadati</taxon>
        <taxon>Pseudomonadota</taxon>
        <taxon>Alphaproteobacteria</taxon>
        <taxon>Hyphomicrobiales</taxon>
        <taxon>Phyllobacteriaceae</taxon>
        <taxon>Mesorhizobium</taxon>
    </lineage>
</organism>
<dbReference type="PROSITE" id="PS51387">
    <property type="entry name" value="FAD_PCMH"/>
    <property type="match status" value="1"/>
</dbReference>
<sequence length="488" mass="51938">MIGPMTTVHPSLQREASGAIVELPAQLAGDARIDGRSPLAERYLLDWGRDRRGSARFIVRPGSVADVQAFVRWCSQSGVAIVVQGGNTGLAGGAISDSSDYAVLSLERLNRIRCVDPLDFTLQADAGAVLQDVKDAAEASDMTFPLALGAQGSCTIGGNVATNAGGINVLRYGMTRDLVLGLETVLPDGTLWNGMNGLRKDNRGYSLKQLMIGSEGTLGVVTGVEVRLSPRPTQVETAYVGLGSFRQACELFRMARHFCSDLLSAFEVIGEECLPLAHLIDPNLRSPLTQQCPVHAIVEVACGPGIDAGGLLETMLARALETDLIKDGVVAQSRSQAAAFWAIREGLVEGQARRGFHVRTDLSVRLSEVPQLIEQARACIVREWPGWTSLAYGHAGDGNIHFNVLPPIGCDPGEARTAGQAVLTSLYEVVGALGGSFSAEHGVGRSRSQVFWAGLSQRERQLHTAIKAAFDPAGLFNPACLMPDPGDF</sequence>
<protein>
    <submittedName>
        <fullName evidence="4">FAD-binding protein</fullName>
    </submittedName>
</protein>
<dbReference type="EMBL" id="FUIG01000052">
    <property type="protein sequence ID" value="SJM34419.1"/>
    <property type="molecule type" value="Genomic_DNA"/>
</dbReference>
<evidence type="ECO:0000256" key="2">
    <source>
        <dbReference type="ARBA" id="ARBA00022827"/>
    </source>
</evidence>
<dbReference type="InterPro" id="IPR004113">
    <property type="entry name" value="FAD-bd_oxidored_4_C"/>
</dbReference>
<dbReference type="Gene3D" id="3.30.465.10">
    <property type="match status" value="1"/>
</dbReference>
<dbReference type="InterPro" id="IPR016167">
    <property type="entry name" value="FAD-bd_PCMH_sub1"/>
</dbReference>
<dbReference type="InterPro" id="IPR006094">
    <property type="entry name" value="Oxid_FAD_bind_N"/>
</dbReference>
<dbReference type="GO" id="GO:0071949">
    <property type="term" value="F:FAD binding"/>
    <property type="evidence" value="ECO:0007669"/>
    <property type="project" value="InterPro"/>
</dbReference>
<accession>A0A2P9ATC8</accession>
<feature type="domain" description="FAD-binding PCMH-type" evidence="3">
    <location>
        <begin position="51"/>
        <end position="231"/>
    </location>
</feature>
<evidence type="ECO:0000313" key="4">
    <source>
        <dbReference type="EMBL" id="SJM34419.1"/>
    </source>
</evidence>
<dbReference type="Pfam" id="PF01565">
    <property type="entry name" value="FAD_binding_4"/>
    <property type="match status" value="1"/>
</dbReference>
<dbReference type="Proteomes" id="UP000245698">
    <property type="component" value="Unassembled WGS sequence"/>
</dbReference>
<dbReference type="Pfam" id="PF02913">
    <property type="entry name" value="FAD-oxidase_C"/>
    <property type="match status" value="1"/>
</dbReference>
<dbReference type="Gene3D" id="3.30.43.10">
    <property type="entry name" value="Uridine Diphospho-n-acetylenolpyruvylglucosamine Reductase, domain 2"/>
    <property type="match status" value="1"/>
</dbReference>
<dbReference type="InterPro" id="IPR051264">
    <property type="entry name" value="FAD-oxidored/transferase_4"/>
</dbReference>
<dbReference type="RefSeq" id="WP_244603042.1">
    <property type="nucleotide sequence ID" value="NZ_FUIG01000052.1"/>
</dbReference>
<evidence type="ECO:0000313" key="5">
    <source>
        <dbReference type="Proteomes" id="UP000245698"/>
    </source>
</evidence>
<evidence type="ECO:0000259" key="3">
    <source>
        <dbReference type="PROSITE" id="PS51387"/>
    </source>
</evidence>
<dbReference type="GO" id="GO:0022904">
    <property type="term" value="P:respiratory electron transport chain"/>
    <property type="evidence" value="ECO:0007669"/>
    <property type="project" value="TreeGrafter"/>
</dbReference>
<dbReference type="PANTHER" id="PTHR43716">
    <property type="entry name" value="D-2-HYDROXYGLUTARATE DEHYDROGENASE, MITOCHONDRIAL"/>
    <property type="match status" value="1"/>
</dbReference>
<reference evidence="5" key="1">
    <citation type="submission" date="2016-12" db="EMBL/GenBank/DDBJ databases">
        <authorList>
            <person name="Brunel B."/>
        </authorList>
    </citation>
    <scope>NUCLEOTIDE SEQUENCE [LARGE SCALE GENOMIC DNA]</scope>
</reference>
<evidence type="ECO:0000256" key="1">
    <source>
        <dbReference type="ARBA" id="ARBA00022630"/>
    </source>
</evidence>
<name>A0A2P9ATC8_9HYPH</name>
<keyword evidence="5" id="KW-1185">Reference proteome</keyword>
<keyword evidence="1" id="KW-0285">Flavoprotein</keyword>
<proteinExistence type="predicted"/>
<dbReference type="GO" id="GO:0003824">
    <property type="term" value="F:catalytic activity"/>
    <property type="evidence" value="ECO:0007669"/>
    <property type="project" value="InterPro"/>
</dbReference>